<feature type="transmembrane region" description="Helical" evidence="4">
    <location>
        <begin position="176"/>
        <end position="194"/>
    </location>
</feature>
<feature type="domain" description="Signal transduction histidine kinase subgroup 3 dimerisation and phosphoacceptor" evidence="5">
    <location>
        <begin position="215"/>
        <end position="279"/>
    </location>
</feature>
<dbReference type="Proteomes" id="UP000321798">
    <property type="component" value="Unassembled WGS sequence"/>
</dbReference>
<dbReference type="PANTHER" id="PTHR24421:SF63">
    <property type="entry name" value="SENSOR HISTIDINE KINASE DESK"/>
    <property type="match status" value="1"/>
</dbReference>
<keyword evidence="4" id="KW-1133">Transmembrane helix</keyword>
<dbReference type="GO" id="GO:0016020">
    <property type="term" value="C:membrane"/>
    <property type="evidence" value="ECO:0007669"/>
    <property type="project" value="InterPro"/>
</dbReference>
<dbReference type="EMBL" id="BKAL01000006">
    <property type="protein sequence ID" value="GEP69174.1"/>
    <property type="molecule type" value="Genomic_DNA"/>
</dbReference>
<dbReference type="Gene3D" id="1.20.5.1930">
    <property type="match status" value="1"/>
</dbReference>
<feature type="transmembrane region" description="Helical" evidence="4">
    <location>
        <begin position="105"/>
        <end position="125"/>
    </location>
</feature>
<reference evidence="6 7" key="1">
    <citation type="submission" date="2019-07" db="EMBL/GenBank/DDBJ databases">
        <title>Whole genome shotgun sequence of Cellulomonas soli NBRC 109434.</title>
        <authorList>
            <person name="Hosoyama A."/>
            <person name="Uohara A."/>
            <person name="Ohji S."/>
            <person name="Ichikawa N."/>
        </authorList>
    </citation>
    <scope>NUCLEOTIDE SEQUENCE [LARGE SCALE GENOMIC DNA]</scope>
    <source>
        <strain evidence="6 7">NBRC 109434</strain>
    </source>
</reference>
<dbReference type="SUPFAM" id="SSF55874">
    <property type="entry name" value="ATPase domain of HSP90 chaperone/DNA topoisomerase II/histidine kinase"/>
    <property type="match status" value="1"/>
</dbReference>
<dbReference type="GO" id="GO:0000155">
    <property type="term" value="F:phosphorelay sensor kinase activity"/>
    <property type="evidence" value="ECO:0007669"/>
    <property type="project" value="InterPro"/>
</dbReference>
<feature type="transmembrane region" description="Helical" evidence="4">
    <location>
        <begin position="45"/>
        <end position="65"/>
    </location>
</feature>
<feature type="transmembrane region" description="Helical" evidence="4">
    <location>
        <begin position="132"/>
        <end position="156"/>
    </location>
</feature>
<feature type="transmembrane region" description="Helical" evidence="4">
    <location>
        <begin position="72"/>
        <end position="93"/>
    </location>
</feature>
<evidence type="ECO:0000256" key="3">
    <source>
        <dbReference type="ARBA" id="ARBA00023012"/>
    </source>
</evidence>
<evidence type="ECO:0000256" key="2">
    <source>
        <dbReference type="ARBA" id="ARBA00022777"/>
    </source>
</evidence>
<dbReference type="InterPro" id="IPR050482">
    <property type="entry name" value="Sensor_HK_TwoCompSys"/>
</dbReference>
<dbReference type="AlphaFoldDB" id="A0A512PD88"/>
<evidence type="ECO:0000256" key="4">
    <source>
        <dbReference type="SAM" id="Phobius"/>
    </source>
</evidence>
<dbReference type="InterPro" id="IPR011712">
    <property type="entry name" value="Sig_transdc_His_kin_sub3_dim/P"/>
</dbReference>
<dbReference type="Pfam" id="PF07730">
    <property type="entry name" value="HisKA_3"/>
    <property type="match status" value="1"/>
</dbReference>
<comment type="caution">
    <text evidence="6">The sequence shown here is derived from an EMBL/GenBank/DDBJ whole genome shotgun (WGS) entry which is preliminary data.</text>
</comment>
<dbReference type="InterPro" id="IPR036890">
    <property type="entry name" value="HATPase_C_sf"/>
</dbReference>
<evidence type="ECO:0000259" key="5">
    <source>
        <dbReference type="Pfam" id="PF07730"/>
    </source>
</evidence>
<evidence type="ECO:0000313" key="6">
    <source>
        <dbReference type="EMBL" id="GEP69174.1"/>
    </source>
</evidence>
<keyword evidence="1" id="KW-0808">Transferase</keyword>
<dbReference type="Gene3D" id="3.30.565.10">
    <property type="entry name" value="Histidine kinase-like ATPase, C-terminal domain"/>
    <property type="match status" value="1"/>
</dbReference>
<proteinExistence type="predicted"/>
<organism evidence="6 7">
    <name type="scientific">Cellulomonas soli</name>
    <dbReference type="NCBI Taxonomy" id="931535"/>
    <lineage>
        <taxon>Bacteria</taxon>
        <taxon>Bacillati</taxon>
        <taxon>Actinomycetota</taxon>
        <taxon>Actinomycetes</taxon>
        <taxon>Micrococcales</taxon>
        <taxon>Cellulomonadaceae</taxon>
        <taxon>Cellulomonas</taxon>
    </lineage>
</organism>
<name>A0A512PD88_9CELL</name>
<dbReference type="PANTHER" id="PTHR24421">
    <property type="entry name" value="NITRATE/NITRITE SENSOR PROTEIN NARX-RELATED"/>
    <property type="match status" value="1"/>
</dbReference>
<gene>
    <name evidence="6" type="primary">desK</name>
    <name evidence="6" type="ORF">CSO01_18890</name>
</gene>
<keyword evidence="4" id="KW-0812">Transmembrane</keyword>
<evidence type="ECO:0000256" key="1">
    <source>
        <dbReference type="ARBA" id="ARBA00022679"/>
    </source>
</evidence>
<sequence length="402" mass="41771">MNAVSTDLAPIAADPLGAAHPQVPVAGRPAEPGATGPSGRGRFGVLYGAIWLVYLSYPLTSAWSAEPGWRRVVSLLSTVLFAAVFVAALVARRRTRGHPARVPTVWWWATLAVELLLVVGMGLAADESALTGLVFMAVTAVFVLPGRSALVVVAALVLLGEAVPRLLTGWDSIDSIGVQIVLASAAIFGFTQLMSRNVELARARGELADLAVARERERIARDVHDLLGHSLTVITVKAELAGRLLEVDRARAAQEVADVEALARGALADVRATVAGFRAIGLAGELASARAVLTAAGLEVSTPTAVDAVPESLRTLFAWVVREGVTNVLRHADARRCEITVDARAVVVADDGHGPSGRPQAAAQAVPGSGLVGLRERAAAAGASVQVGRSALGGFELRVQVP</sequence>
<accession>A0A512PD88</accession>
<evidence type="ECO:0000313" key="7">
    <source>
        <dbReference type="Proteomes" id="UP000321798"/>
    </source>
</evidence>
<keyword evidence="4" id="KW-0472">Membrane</keyword>
<keyword evidence="3" id="KW-0902">Two-component regulatory system</keyword>
<keyword evidence="7" id="KW-1185">Reference proteome</keyword>
<keyword evidence="2 6" id="KW-0418">Kinase</keyword>
<dbReference type="GO" id="GO:0046983">
    <property type="term" value="F:protein dimerization activity"/>
    <property type="evidence" value="ECO:0007669"/>
    <property type="project" value="InterPro"/>
</dbReference>
<dbReference type="CDD" id="cd16917">
    <property type="entry name" value="HATPase_UhpB-NarQ-NarX-like"/>
    <property type="match status" value="1"/>
</dbReference>
<protein>
    <submittedName>
        <fullName evidence="6">Histidine kinase</fullName>
    </submittedName>
</protein>